<keyword evidence="3" id="KW-1185">Reference proteome</keyword>
<name>A0ABQ6CK22_9HYPH</name>
<dbReference type="SUPFAM" id="SSF52518">
    <property type="entry name" value="Thiamin diphosphate-binding fold (THDP-binding)"/>
    <property type="match status" value="1"/>
</dbReference>
<dbReference type="InterPro" id="IPR029061">
    <property type="entry name" value="THDP-binding"/>
</dbReference>
<dbReference type="Pfam" id="PF02775">
    <property type="entry name" value="TPP_enzyme_C"/>
    <property type="match status" value="1"/>
</dbReference>
<dbReference type="Gene3D" id="3.40.50.970">
    <property type="match status" value="1"/>
</dbReference>
<feature type="domain" description="Thiamine pyrophosphate enzyme TPP-binding" evidence="1">
    <location>
        <begin position="99"/>
        <end position="141"/>
    </location>
</feature>
<comment type="caution">
    <text evidence="2">The sequence shown here is derived from an EMBL/GenBank/DDBJ whole genome shotgun (WGS) entry which is preliminary data.</text>
</comment>
<dbReference type="EMBL" id="BSPC01000033">
    <property type="protein sequence ID" value="GLS20711.1"/>
    <property type="molecule type" value="Genomic_DNA"/>
</dbReference>
<gene>
    <name evidence="2" type="ORF">GCM10007874_37280</name>
</gene>
<proteinExistence type="predicted"/>
<evidence type="ECO:0000313" key="2">
    <source>
        <dbReference type="EMBL" id="GLS20711.1"/>
    </source>
</evidence>
<reference evidence="3" key="1">
    <citation type="journal article" date="2019" name="Int. J. Syst. Evol. Microbiol.">
        <title>The Global Catalogue of Microorganisms (GCM) 10K type strain sequencing project: providing services to taxonomists for standard genome sequencing and annotation.</title>
        <authorList>
            <consortium name="The Broad Institute Genomics Platform"/>
            <consortium name="The Broad Institute Genome Sequencing Center for Infectious Disease"/>
            <person name="Wu L."/>
            <person name="Ma J."/>
        </authorList>
    </citation>
    <scope>NUCLEOTIDE SEQUENCE [LARGE SCALE GENOMIC DNA]</scope>
    <source>
        <strain evidence="3">NBRC 101365</strain>
    </source>
</reference>
<sequence length="143" mass="15107">MGEAENYLQWTWPPRVGVAPALTTENPERPARAKFLTFNATEASITAGFPYYPLLDAAQPHDCLQLSGGAIGDGMPVATGAALACPGRKGLSMFELTDPVLDWVKLAEGMGVEAVRVETNAGLISACRSAMGQSGPRLVEVVF</sequence>
<protein>
    <recommendedName>
        <fullName evidence="1">Thiamine pyrophosphate enzyme TPP-binding domain-containing protein</fullName>
    </recommendedName>
</protein>
<dbReference type="InterPro" id="IPR011766">
    <property type="entry name" value="TPP_enzyme_TPP-bd"/>
</dbReference>
<dbReference type="Proteomes" id="UP001156882">
    <property type="component" value="Unassembled WGS sequence"/>
</dbReference>
<organism evidence="2 3">
    <name type="scientific">Labrys miyagiensis</name>
    <dbReference type="NCBI Taxonomy" id="346912"/>
    <lineage>
        <taxon>Bacteria</taxon>
        <taxon>Pseudomonadati</taxon>
        <taxon>Pseudomonadota</taxon>
        <taxon>Alphaproteobacteria</taxon>
        <taxon>Hyphomicrobiales</taxon>
        <taxon>Xanthobacteraceae</taxon>
        <taxon>Labrys</taxon>
    </lineage>
</organism>
<evidence type="ECO:0000259" key="1">
    <source>
        <dbReference type="Pfam" id="PF02775"/>
    </source>
</evidence>
<evidence type="ECO:0000313" key="3">
    <source>
        <dbReference type="Proteomes" id="UP001156882"/>
    </source>
</evidence>
<accession>A0ABQ6CK22</accession>